<reference evidence="1" key="1">
    <citation type="submission" date="2019-01" db="EMBL/GenBank/DDBJ databases">
        <title>Draft genome sequences of three monokaryotic isolates of the white-rot basidiomycete fungus Dichomitus squalens.</title>
        <authorList>
            <consortium name="DOE Joint Genome Institute"/>
            <person name="Lopez S.C."/>
            <person name="Andreopoulos B."/>
            <person name="Pangilinan J."/>
            <person name="Lipzen A."/>
            <person name="Riley R."/>
            <person name="Ahrendt S."/>
            <person name="Ng V."/>
            <person name="Barry K."/>
            <person name="Daum C."/>
            <person name="Grigoriev I.V."/>
            <person name="Hilden K.S."/>
            <person name="Makela M.R."/>
            <person name="de Vries R.P."/>
        </authorList>
    </citation>
    <scope>NUCLEOTIDE SEQUENCE [LARGE SCALE GENOMIC DNA]</scope>
    <source>
        <strain evidence="1">OM18370.1</strain>
    </source>
</reference>
<sequence>MKASSSCLPVFNGGILRVQRRIEASLLVLYEPLQQQAMPTKQRHSLVAFYLASCSRK</sequence>
<proteinExistence type="predicted"/>
<feature type="non-terminal residue" evidence="1">
    <location>
        <position position="57"/>
    </location>
</feature>
<accession>A0A4V2JZ35</accession>
<evidence type="ECO:0000313" key="1">
    <source>
        <dbReference type="EMBL" id="TBU23073.1"/>
    </source>
</evidence>
<gene>
    <name evidence="1" type="ORF">BD311DRAFT_598967</name>
</gene>
<dbReference type="Proteomes" id="UP000292957">
    <property type="component" value="Unassembled WGS sequence"/>
</dbReference>
<protein>
    <submittedName>
        <fullName evidence="1">Uncharacterized protein</fullName>
    </submittedName>
</protein>
<organism evidence="1">
    <name type="scientific">Dichomitus squalens</name>
    <dbReference type="NCBI Taxonomy" id="114155"/>
    <lineage>
        <taxon>Eukaryota</taxon>
        <taxon>Fungi</taxon>
        <taxon>Dikarya</taxon>
        <taxon>Basidiomycota</taxon>
        <taxon>Agaricomycotina</taxon>
        <taxon>Agaricomycetes</taxon>
        <taxon>Polyporales</taxon>
        <taxon>Polyporaceae</taxon>
        <taxon>Dichomitus</taxon>
    </lineage>
</organism>
<dbReference type="EMBL" id="ML143516">
    <property type="protein sequence ID" value="TBU23073.1"/>
    <property type="molecule type" value="Genomic_DNA"/>
</dbReference>
<dbReference type="AlphaFoldDB" id="A0A4V2JZ35"/>
<name>A0A4V2JZ35_9APHY</name>